<feature type="domain" description="DUF7082" evidence="2">
    <location>
        <begin position="386"/>
        <end position="539"/>
    </location>
</feature>
<feature type="region of interest" description="Disordered" evidence="1">
    <location>
        <begin position="611"/>
        <end position="630"/>
    </location>
</feature>
<proteinExistence type="predicted"/>
<evidence type="ECO:0000313" key="4">
    <source>
        <dbReference type="Proteomes" id="UP000750711"/>
    </source>
</evidence>
<accession>A0A9P8IER7</accession>
<feature type="region of interest" description="Disordered" evidence="1">
    <location>
        <begin position="564"/>
        <end position="598"/>
    </location>
</feature>
<reference evidence="3" key="1">
    <citation type="submission" date="2021-03" db="EMBL/GenBank/DDBJ databases">
        <title>Comparative genomics and phylogenomic investigation of the class Geoglossomycetes provide insights into ecological specialization and systematics.</title>
        <authorList>
            <person name="Melie T."/>
            <person name="Pirro S."/>
            <person name="Miller A.N."/>
            <person name="Quandt A."/>
        </authorList>
    </citation>
    <scope>NUCLEOTIDE SEQUENCE</scope>
    <source>
        <strain evidence="3">CAQ_001_2017</strain>
    </source>
</reference>
<evidence type="ECO:0000259" key="2">
    <source>
        <dbReference type="Pfam" id="PF23305"/>
    </source>
</evidence>
<dbReference type="PANTHER" id="PTHR39463:SF1">
    <property type="entry name" value="MEDUSA"/>
    <property type="match status" value="1"/>
</dbReference>
<dbReference type="AlphaFoldDB" id="A0A9P8IER7"/>
<feature type="compositionally biased region" description="Low complexity" evidence="1">
    <location>
        <begin position="585"/>
        <end position="598"/>
    </location>
</feature>
<organism evidence="3 4">
    <name type="scientific">Trichoglossum hirsutum</name>
    <dbReference type="NCBI Taxonomy" id="265104"/>
    <lineage>
        <taxon>Eukaryota</taxon>
        <taxon>Fungi</taxon>
        <taxon>Dikarya</taxon>
        <taxon>Ascomycota</taxon>
        <taxon>Pezizomycotina</taxon>
        <taxon>Geoglossomycetes</taxon>
        <taxon>Geoglossales</taxon>
        <taxon>Geoglossaceae</taxon>
        <taxon>Trichoglossum</taxon>
    </lineage>
</organism>
<evidence type="ECO:0000313" key="3">
    <source>
        <dbReference type="EMBL" id="KAH0555771.1"/>
    </source>
</evidence>
<dbReference type="Proteomes" id="UP000750711">
    <property type="component" value="Unassembled WGS sequence"/>
</dbReference>
<feature type="compositionally biased region" description="Polar residues" evidence="1">
    <location>
        <begin position="304"/>
        <end position="324"/>
    </location>
</feature>
<keyword evidence="4" id="KW-1185">Reference proteome</keyword>
<dbReference type="GO" id="GO:0005634">
    <property type="term" value="C:nucleus"/>
    <property type="evidence" value="ECO:0007669"/>
    <property type="project" value="TreeGrafter"/>
</dbReference>
<feature type="compositionally biased region" description="Polar residues" evidence="1">
    <location>
        <begin position="338"/>
        <end position="350"/>
    </location>
</feature>
<dbReference type="PANTHER" id="PTHR39463">
    <property type="entry name" value="MEDUSA"/>
    <property type="match status" value="1"/>
</dbReference>
<feature type="region of interest" description="Disordered" evidence="1">
    <location>
        <begin position="189"/>
        <end position="350"/>
    </location>
</feature>
<feature type="compositionally biased region" description="Low complexity" evidence="1">
    <location>
        <begin position="280"/>
        <end position="291"/>
    </location>
</feature>
<feature type="compositionally biased region" description="Polar residues" evidence="1">
    <location>
        <begin position="569"/>
        <end position="579"/>
    </location>
</feature>
<feature type="compositionally biased region" description="Low complexity" evidence="1">
    <location>
        <begin position="230"/>
        <end position="254"/>
    </location>
</feature>
<gene>
    <name evidence="3" type="ORF">GP486_006284</name>
</gene>
<comment type="caution">
    <text evidence="3">The sequence shown here is derived from an EMBL/GenBank/DDBJ whole genome shotgun (WGS) entry which is preliminary data.</text>
</comment>
<dbReference type="EMBL" id="JAGHQM010001368">
    <property type="protein sequence ID" value="KAH0555771.1"/>
    <property type="molecule type" value="Genomic_DNA"/>
</dbReference>
<feature type="compositionally biased region" description="Polar residues" evidence="1">
    <location>
        <begin position="1"/>
        <end position="21"/>
    </location>
</feature>
<dbReference type="Pfam" id="PF23305">
    <property type="entry name" value="DUF7082"/>
    <property type="match status" value="1"/>
</dbReference>
<dbReference type="InterPro" id="IPR055509">
    <property type="entry name" value="DUF7082"/>
</dbReference>
<feature type="compositionally biased region" description="Polar residues" evidence="1">
    <location>
        <begin position="215"/>
        <end position="224"/>
    </location>
</feature>
<feature type="region of interest" description="Disordered" evidence="1">
    <location>
        <begin position="638"/>
        <end position="670"/>
    </location>
</feature>
<protein>
    <recommendedName>
        <fullName evidence="2">DUF7082 domain-containing protein</fullName>
    </recommendedName>
</protein>
<sequence>MSTFTKSQNAGFDTTLPTEESTYAYAPPSFAPQSQVPTAEASPHVPNPQAHPFIGGSPYQGRPPYDGQESTYIDMRPRPMPEVKSFSPSKGSEGTKICVGISAIYELAAVSFPLMFGSRRCDTVLTKTIQRGRLHQYALTADVPSFSETEWPQPQVTVLMHMEGEDGQQLGVATVGEFTYINGAVDTAYPGATTKNPRKRKVSAESLEAMRSPQKRQASQQLRPKSSDEYPQYNYQPSSQVPPYSPYLQSPSNQNHYQYASGYDRSEPQNCYPQQSSPGQFSQTYQFTTTSGVPQPTIKAPSPASWSPQTYQAVGPQASRSPGVTASPHPARPAATPQAVSSPSTAANPPLIRTSTLQQAPSPASTPAGAAKVGQPFNPYAMYPHKAVLKINGDLDGLAEGWSHEEWEAKRRIVQFWRHQNGSAIHTNFSPVASNERPPNSICISCIWWEEKKECFVTSVDTIYLLESLVAVRFTVEEKNRIRRNLEGFRPLTVSKAKAESEDFFKLIMSFPNPKPRNIEKDVKVFPWKILAHALKKIIGKYSASYSSTAGALLTPVNSSGYGNGTPGGANTSEAGSSNTDRHITASPRSATSSTTSSVYPIGITTTALSPSIKQQVGPQPRGGAPPELRVAVPAVGPASAASQNSNAPNTWPQPHMHHPAQSQDGSAGGRVAWDFTSFIDDASPASATPGGSQVIQYQRGIGIPDHRESNMVHAPKSQQISGA</sequence>
<feature type="compositionally biased region" description="Low complexity" evidence="1">
    <location>
        <begin position="638"/>
        <end position="650"/>
    </location>
</feature>
<feature type="compositionally biased region" description="Polar residues" evidence="1">
    <location>
        <begin position="268"/>
        <end position="279"/>
    </location>
</feature>
<feature type="region of interest" description="Disordered" evidence="1">
    <location>
        <begin position="1"/>
        <end position="89"/>
    </location>
</feature>
<name>A0A9P8IER7_9PEZI</name>
<evidence type="ECO:0000256" key="1">
    <source>
        <dbReference type="SAM" id="MobiDB-lite"/>
    </source>
</evidence>